<feature type="domain" description="LRAT" evidence="1">
    <location>
        <begin position="45"/>
        <end position="196"/>
    </location>
</feature>
<evidence type="ECO:0000313" key="2">
    <source>
        <dbReference type="EMBL" id="EOY03074.1"/>
    </source>
</evidence>
<proteinExistence type="predicted"/>
<dbReference type="eggNOG" id="ENOG502QSKS">
    <property type="taxonomic scope" value="Eukaryota"/>
</dbReference>
<gene>
    <name evidence="2" type="ORF">TCM_017499</name>
</gene>
<organism evidence="2 3">
    <name type="scientific">Theobroma cacao</name>
    <name type="common">Cacao</name>
    <name type="synonym">Cocoa</name>
    <dbReference type="NCBI Taxonomy" id="3641"/>
    <lineage>
        <taxon>Eukaryota</taxon>
        <taxon>Viridiplantae</taxon>
        <taxon>Streptophyta</taxon>
        <taxon>Embryophyta</taxon>
        <taxon>Tracheophyta</taxon>
        <taxon>Spermatophyta</taxon>
        <taxon>Magnoliopsida</taxon>
        <taxon>eudicotyledons</taxon>
        <taxon>Gunneridae</taxon>
        <taxon>Pentapetalae</taxon>
        <taxon>rosids</taxon>
        <taxon>malvids</taxon>
        <taxon>Malvales</taxon>
        <taxon>Malvaceae</taxon>
        <taxon>Byttnerioideae</taxon>
        <taxon>Theobroma</taxon>
    </lineage>
</organism>
<evidence type="ECO:0000313" key="3">
    <source>
        <dbReference type="Proteomes" id="UP000026915"/>
    </source>
</evidence>
<dbReference type="EMBL" id="CM001882">
    <property type="protein sequence ID" value="EOY03074.1"/>
    <property type="molecule type" value="Genomic_DNA"/>
</dbReference>
<protein>
    <submittedName>
        <fullName evidence="2">NC domain-containing protein-related</fullName>
    </submittedName>
</protein>
<dbReference type="PROSITE" id="PS51934">
    <property type="entry name" value="LRAT"/>
    <property type="match status" value="1"/>
</dbReference>
<dbReference type="InParanoid" id="A0A061EL90"/>
<reference evidence="2 3" key="1">
    <citation type="journal article" date="2013" name="Genome Biol.">
        <title>The genome sequence of the most widely cultivated cacao type and its use to identify candidate genes regulating pod color.</title>
        <authorList>
            <person name="Motamayor J.C."/>
            <person name="Mockaitis K."/>
            <person name="Schmutz J."/>
            <person name="Haiminen N."/>
            <person name="Iii D.L."/>
            <person name="Cornejo O."/>
            <person name="Findley S.D."/>
            <person name="Zheng P."/>
            <person name="Utro F."/>
            <person name="Royaert S."/>
            <person name="Saski C."/>
            <person name="Jenkins J."/>
            <person name="Podicheti R."/>
            <person name="Zhao M."/>
            <person name="Scheffler B.E."/>
            <person name="Stack J.C."/>
            <person name="Feltus F.A."/>
            <person name="Mustiga G.M."/>
            <person name="Amores F."/>
            <person name="Phillips W."/>
            <person name="Marelli J.P."/>
            <person name="May G.D."/>
            <person name="Shapiro H."/>
            <person name="Ma J."/>
            <person name="Bustamante C.D."/>
            <person name="Schnell R.J."/>
            <person name="Main D."/>
            <person name="Gilbert D."/>
            <person name="Parida L."/>
            <person name="Kuhn D.N."/>
        </authorList>
    </citation>
    <scope>NUCLEOTIDE SEQUENCE [LARGE SCALE GENOMIC DNA]</scope>
    <source>
        <strain evidence="3">cv. Matina 1-6</strain>
    </source>
</reference>
<dbReference type="STRING" id="3641.A0A061EL90"/>
<keyword evidence="3" id="KW-1185">Reference proteome</keyword>
<accession>A0A061EL90</accession>
<dbReference type="InterPro" id="IPR007053">
    <property type="entry name" value="LRAT_dom"/>
</dbReference>
<dbReference type="OMA" id="CIDCFLA"/>
<dbReference type="AlphaFoldDB" id="A0A061EL90"/>
<name>A0A061EL90_THECC</name>
<dbReference type="HOGENOM" id="CLU_062156_0_0_1"/>
<dbReference type="PANTHER" id="PTHR46137">
    <property type="entry name" value="OS05G0310600 PROTEIN"/>
    <property type="match status" value="1"/>
</dbReference>
<dbReference type="Proteomes" id="UP000026915">
    <property type="component" value="Chromosome 4"/>
</dbReference>
<dbReference type="Gramene" id="EOY03074">
    <property type="protein sequence ID" value="EOY03074"/>
    <property type="gene ID" value="TCM_017499"/>
</dbReference>
<dbReference type="Gene3D" id="3.90.1720.10">
    <property type="entry name" value="endopeptidase domain like (from Nostoc punctiforme)"/>
    <property type="match status" value="1"/>
</dbReference>
<dbReference type="FunCoup" id="A0A061EL90">
    <property type="interactions" value="59"/>
</dbReference>
<dbReference type="Pfam" id="PF04970">
    <property type="entry name" value="LRAT"/>
    <property type="match status" value="1"/>
</dbReference>
<dbReference type="PANTHER" id="PTHR46137:SF3">
    <property type="entry name" value="OS05G0310600 PROTEIN"/>
    <property type="match status" value="1"/>
</dbReference>
<evidence type="ECO:0000259" key="1">
    <source>
        <dbReference type="PROSITE" id="PS51934"/>
    </source>
</evidence>
<sequence length="272" mass="29852">MGMSEEIGKGVEEENGNERRNRLLKMGVLSNRISREELKPGDHIYSWRHAYIYAHHGIYVGEGKVIHFTQGGGREINSGIVLDGIIFRSSPSHLSPRPCLVCGDDQSRLGGVISSCLDCFLADGDLYLFQYDVSLSFFLAKARGGTCTMAASDSSEDVLHRAFFLHRNGFGVYHIFKNNCEDFAIYCKTGLLVTTRISVGRSGQATSFLAAASAIVSSPLRYLTTSFSGLAVVGFGMYCFSRLVSDIGVRRDVEKVPVERLVRVVSDSGVQN</sequence>